<evidence type="ECO:0000313" key="2">
    <source>
        <dbReference type="EMBL" id="WCT14150.1"/>
    </source>
</evidence>
<gene>
    <name evidence="2" type="ORF">PQO05_09405</name>
</gene>
<sequence>MIRIKYLLTIVFATLSISAFGQKINWGLKFGGGIANQSVKNNDIIATNSTITLNVGGFVNYNLPGQWALQSGLGISNKGAEIVEDGITTTPKITYLDVPLNIAKKFNFPGLGMYYFGAGGYAARALSGKYKFETPNSVSSEKLEFGNGADVKREDYGLNFTTGLELNNHLLFDIRYELGLNDISTQPQKDTGTSYIHNRLLTVSLGYIFK</sequence>
<dbReference type="Proteomes" id="UP001216139">
    <property type="component" value="Chromosome"/>
</dbReference>
<keyword evidence="3" id="KW-1185">Reference proteome</keyword>
<proteinExistence type="predicted"/>
<protein>
    <submittedName>
        <fullName evidence="2">Porin family protein</fullName>
    </submittedName>
</protein>
<name>A0ABY7TCB4_9SPHI</name>
<evidence type="ECO:0000259" key="1">
    <source>
        <dbReference type="Pfam" id="PF13568"/>
    </source>
</evidence>
<reference evidence="2 3" key="1">
    <citation type="submission" date="2023-02" db="EMBL/GenBank/DDBJ databases">
        <title>Genome sequence of Mucilaginibacter jinjuensis strain KACC 16571.</title>
        <authorList>
            <person name="Kim S."/>
            <person name="Heo J."/>
            <person name="Kwon S.-W."/>
        </authorList>
    </citation>
    <scope>NUCLEOTIDE SEQUENCE [LARGE SCALE GENOMIC DNA]</scope>
    <source>
        <strain evidence="2 3">KACC 16571</strain>
    </source>
</reference>
<feature type="domain" description="Outer membrane protein beta-barrel" evidence="1">
    <location>
        <begin position="21"/>
        <end position="183"/>
    </location>
</feature>
<organism evidence="2 3">
    <name type="scientific">Mucilaginibacter jinjuensis</name>
    <dbReference type="NCBI Taxonomy" id="1176721"/>
    <lineage>
        <taxon>Bacteria</taxon>
        <taxon>Pseudomonadati</taxon>
        <taxon>Bacteroidota</taxon>
        <taxon>Sphingobacteriia</taxon>
        <taxon>Sphingobacteriales</taxon>
        <taxon>Sphingobacteriaceae</taxon>
        <taxon>Mucilaginibacter</taxon>
    </lineage>
</organism>
<accession>A0ABY7TCB4</accession>
<dbReference type="EMBL" id="CP117167">
    <property type="protein sequence ID" value="WCT14150.1"/>
    <property type="molecule type" value="Genomic_DNA"/>
</dbReference>
<evidence type="ECO:0000313" key="3">
    <source>
        <dbReference type="Proteomes" id="UP001216139"/>
    </source>
</evidence>
<dbReference type="InterPro" id="IPR025665">
    <property type="entry name" value="Beta-barrel_OMP_2"/>
</dbReference>
<dbReference type="Pfam" id="PF13568">
    <property type="entry name" value="OMP_b-brl_2"/>
    <property type="match status" value="1"/>
</dbReference>
<dbReference type="RefSeq" id="WP_273632471.1">
    <property type="nucleotide sequence ID" value="NZ_CP117167.1"/>
</dbReference>